<name>A0A4S4F759_9BIFI</name>
<dbReference type="SUPFAM" id="SSF53448">
    <property type="entry name" value="Nucleotide-diphospho-sugar transferases"/>
    <property type="match status" value="1"/>
</dbReference>
<reference evidence="4 5" key="1">
    <citation type="submission" date="2019-04" db="EMBL/GenBank/DDBJ databases">
        <title>Microbes associate with the intestines of laboratory mice.</title>
        <authorList>
            <person name="Navarre W."/>
            <person name="Wong E."/>
            <person name="Huang K.C."/>
            <person name="Tropini C."/>
            <person name="Ng K."/>
            <person name="Yu B."/>
        </authorList>
    </citation>
    <scope>NUCLEOTIDE SEQUENCE [LARGE SCALE GENOMIC DNA]</scope>
    <source>
        <strain evidence="4 5">NM87_A27A</strain>
    </source>
</reference>
<dbReference type="InterPro" id="IPR029044">
    <property type="entry name" value="Nucleotide-diphossugar_trans"/>
</dbReference>
<keyword evidence="1" id="KW-0328">Glycosyltransferase</keyword>
<evidence type="ECO:0000256" key="2">
    <source>
        <dbReference type="ARBA" id="ARBA00022679"/>
    </source>
</evidence>
<dbReference type="PANTHER" id="PTHR22916">
    <property type="entry name" value="GLYCOSYLTRANSFERASE"/>
    <property type="match status" value="1"/>
</dbReference>
<gene>
    <name evidence="4" type="ORF">E5991_05090</name>
</gene>
<dbReference type="AlphaFoldDB" id="A0A4S4F759"/>
<evidence type="ECO:0000259" key="3">
    <source>
        <dbReference type="Pfam" id="PF00535"/>
    </source>
</evidence>
<dbReference type="EMBL" id="SSTF01000013">
    <property type="protein sequence ID" value="THG25671.1"/>
    <property type="molecule type" value="Genomic_DNA"/>
</dbReference>
<proteinExistence type="predicted"/>
<evidence type="ECO:0000256" key="1">
    <source>
        <dbReference type="ARBA" id="ARBA00022676"/>
    </source>
</evidence>
<feature type="domain" description="Glycosyltransferase 2-like" evidence="3">
    <location>
        <begin position="9"/>
        <end position="179"/>
    </location>
</feature>
<evidence type="ECO:0000313" key="5">
    <source>
        <dbReference type="Proteomes" id="UP000306798"/>
    </source>
</evidence>
<organism evidence="4 5">
    <name type="scientific">Bifidobacterium pseudolongum</name>
    <dbReference type="NCBI Taxonomy" id="1694"/>
    <lineage>
        <taxon>Bacteria</taxon>
        <taxon>Bacillati</taxon>
        <taxon>Actinomycetota</taxon>
        <taxon>Actinomycetes</taxon>
        <taxon>Bifidobacteriales</taxon>
        <taxon>Bifidobacteriaceae</taxon>
        <taxon>Bifidobacterium</taxon>
    </lineage>
</organism>
<protein>
    <submittedName>
        <fullName evidence="4">Glycosyltransferase</fullName>
    </submittedName>
</protein>
<dbReference type="Proteomes" id="UP000306798">
    <property type="component" value="Unassembled WGS sequence"/>
</dbReference>
<dbReference type="PANTHER" id="PTHR22916:SF51">
    <property type="entry name" value="GLYCOSYLTRANSFERASE EPSH-RELATED"/>
    <property type="match status" value="1"/>
</dbReference>
<accession>A0A4S4F759</accession>
<comment type="caution">
    <text evidence="4">The sequence shown here is derived from an EMBL/GenBank/DDBJ whole genome shotgun (WGS) entry which is preliminary data.</text>
</comment>
<dbReference type="GO" id="GO:0016757">
    <property type="term" value="F:glycosyltransferase activity"/>
    <property type="evidence" value="ECO:0007669"/>
    <property type="project" value="UniProtKB-KW"/>
</dbReference>
<dbReference type="Pfam" id="PF00535">
    <property type="entry name" value="Glycos_transf_2"/>
    <property type="match status" value="1"/>
</dbReference>
<evidence type="ECO:0000313" key="4">
    <source>
        <dbReference type="EMBL" id="THG25671.1"/>
    </source>
</evidence>
<dbReference type="RefSeq" id="WP_136511287.1">
    <property type="nucleotide sequence ID" value="NZ_SSTF01000013.1"/>
</dbReference>
<keyword evidence="2 4" id="KW-0808">Transferase</keyword>
<dbReference type="CDD" id="cd00761">
    <property type="entry name" value="Glyco_tranf_GTA_type"/>
    <property type="match status" value="1"/>
</dbReference>
<dbReference type="Gene3D" id="3.90.550.10">
    <property type="entry name" value="Spore Coat Polysaccharide Biosynthesis Protein SpsA, Chain A"/>
    <property type="match status" value="1"/>
</dbReference>
<dbReference type="InterPro" id="IPR001173">
    <property type="entry name" value="Glyco_trans_2-like"/>
</dbReference>
<sequence>MNHSLPEISIIIPVHNAERYLDRCILSVTKQTFSNFELLLVDDGSSDRSGEICDEWAMKDERIIAIHQTNGGSAKARNAGLQRASGMYIGFADSDDWLEPNMFQTMIERAKEHDSDLVIVGHYDDFQQSDGSISKEISRIPQAFSCDKNVEYRNYFPKLLKESCFFQVWDKLYRRELLERHCIRFDQSMPVGQDASFNIPLTPVVNRVDIMAVPLYHYSCREGSMSSITFKESYLQSRVRAFEWAESTLRNWCPQVIQFFANGCIDQMGNLAEGLYKNASYTTAYRDEQLNRIISNQTVQKCVHVYPPSGLRNRYLTFAIKQKSIILMKFYAKGILMLKSARNMIRRFRSR</sequence>